<dbReference type="SUPFAM" id="SSF47954">
    <property type="entry name" value="Cyclin-like"/>
    <property type="match status" value="2"/>
</dbReference>
<evidence type="ECO:0000256" key="3">
    <source>
        <dbReference type="ARBA" id="ARBA00023127"/>
    </source>
</evidence>
<accession>A0ABD2M891</accession>
<dbReference type="PIRSF" id="PIRSF001771">
    <property type="entry name" value="Cyclin_A_B_D_E"/>
    <property type="match status" value="1"/>
</dbReference>
<keyword evidence="3 5" id="KW-0195">Cyclin</keyword>
<dbReference type="Pfam" id="PF02984">
    <property type="entry name" value="Cyclin_C"/>
    <property type="match status" value="1"/>
</dbReference>
<evidence type="ECO:0000313" key="9">
    <source>
        <dbReference type="EMBL" id="KAL3078483.1"/>
    </source>
</evidence>
<evidence type="ECO:0000256" key="4">
    <source>
        <dbReference type="ARBA" id="ARBA00023306"/>
    </source>
</evidence>
<proteinExistence type="inferred from homology"/>
<dbReference type="InterPro" id="IPR036915">
    <property type="entry name" value="Cyclin-like_sf"/>
</dbReference>
<evidence type="ECO:0000256" key="5">
    <source>
        <dbReference type="RuleBase" id="RU000383"/>
    </source>
</evidence>
<dbReference type="InterPro" id="IPR004367">
    <property type="entry name" value="Cyclin_C-dom"/>
</dbReference>
<protein>
    <recommendedName>
        <fullName evidence="12">G2/mitotic-specific cyclin-B3</fullName>
    </recommendedName>
</protein>
<dbReference type="PANTHER" id="PTHR10177">
    <property type="entry name" value="CYCLINS"/>
    <property type="match status" value="1"/>
</dbReference>
<name>A0ABD2M891_9BILA</name>
<dbReference type="InterPro" id="IPR013763">
    <property type="entry name" value="Cyclin-like_dom"/>
</dbReference>
<keyword evidence="4" id="KW-0131">Cell cycle</keyword>
<evidence type="ECO:0000259" key="7">
    <source>
        <dbReference type="SMART" id="SM00385"/>
    </source>
</evidence>
<evidence type="ECO:0000259" key="8">
    <source>
        <dbReference type="SMART" id="SM01332"/>
    </source>
</evidence>
<evidence type="ECO:0000256" key="6">
    <source>
        <dbReference type="SAM" id="MobiDB-lite"/>
    </source>
</evidence>
<comment type="caution">
    <text evidence="10">The sequence shown here is derived from an EMBL/GenBank/DDBJ whole genome shotgun (WGS) entry which is preliminary data.</text>
</comment>
<dbReference type="Gene3D" id="1.10.472.10">
    <property type="entry name" value="Cyclin-like"/>
    <property type="match status" value="2"/>
</dbReference>
<feature type="region of interest" description="Disordered" evidence="6">
    <location>
        <begin position="1"/>
        <end position="93"/>
    </location>
</feature>
<organism evidence="10 11">
    <name type="scientific">Heterodera trifolii</name>
    <dbReference type="NCBI Taxonomy" id="157864"/>
    <lineage>
        <taxon>Eukaryota</taxon>
        <taxon>Metazoa</taxon>
        <taxon>Ecdysozoa</taxon>
        <taxon>Nematoda</taxon>
        <taxon>Chromadorea</taxon>
        <taxon>Rhabditida</taxon>
        <taxon>Tylenchina</taxon>
        <taxon>Tylenchomorpha</taxon>
        <taxon>Tylenchoidea</taxon>
        <taxon>Heteroderidae</taxon>
        <taxon>Heteroderinae</taxon>
        <taxon>Heterodera</taxon>
    </lineage>
</organism>
<feature type="compositionally biased region" description="Basic and acidic residues" evidence="6">
    <location>
        <begin position="156"/>
        <end position="169"/>
    </location>
</feature>
<dbReference type="SMART" id="SM01332">
    <property type="entry name" value="Cyclin_C"/>
    <property type="match status" value="1"/>
</dbReference>
<comment type="similarity">
    <text evidence="1">Belongs to the cyclin family. Cyclin AB subfamily.</text>
</comment>
<evidence type="ECO:0000256" key="2">
    <source>
        <dbReference type="ARBA" id="ARBA00022618"/>
    </source>
</evidence>
<dbReference type="EMBL" id="JBICBT010001207">
    <property type="protein sequence ID" value="KAL3078483.1"/>
    <property type="molecule type" value="Genomic_DNA"/>
</dbReference>
<feature type="domain" description="Cyclin-like" evidence="7">
    <location>
        <begin position="337"/>
        <end position="418"/>
    </location>
</feature>
<sequence length="454" mass="51688">MMLRNRDLNVQPAAGAGAPLPKRQSAHLVKVVGGASGRASSQSSAGSDRDSKYEPRPKRACSQKDKENSHYNNNNHNKSSHNKSKKNTSGGTVVPVTAFSRSLLIDSAKKDVTVVSTAVDAGGGGALAAPIVGRKRSSALLSTRDSNVGEHMSSTQKEEKHDDEQKMEQDSGEQQQQREEGLFDFDKENDRDMSALSQYAQDIFTYYKYRERFFKVSDYIRAGKHLGITVEIRAKLIDWMVELQETFELNHETLYLAVKLVDMFLNRTTDKVVSTQMQLIASAALFVASKFDERAPPLIDDFIYLAEDSFTREQILDMERVLLKEVNFDLGSPLSYRFLRRYARVCKLDMGTLTLARYVLETSLMFLDYCRISESRIAAACLLLALRMKGIGEWGPVLHKYTGFKHSDIEPLMWRLNRMIIERKQHYPDLDTVFRKYSHEIFFEVAKTKQLREH</sequence>
<dbReference type="AlphaFoldDB" id="A0ABD2M891"/>
<evidence type="ECO:0008006" key="12">
    <source>
        <dbReference type="Google" id="ProtNLM"/>
    </source>
</evidence>
<feature type="compositionally biased region" description="Basic and acidic residues" evidence="6">
    <location>
        <begin position="47"/>
        <end position="69"/>
    </location>
</feature>
<dbReference type="GO" id="GO:0051301">
    <property type="term" value="P:cell division"/>
    <property type="evidence" value="ECO:0007669"/>
    <property type="project" value="UniProtKB-KW"/>
</dbReference>
<dbReference type="GO" id="GO:0016538">
    <property type="term" value="F:cyclin-dependent protein serine/threonine kinase regulator activity"/>
    <property type="evidence" value="ECO:0007669"/>
    <property type="project" value="UniProtKB-ARBA"/>
</dbReference>
<evidence type="ECO:0000313" key="11">
    <source>
        <dbReference type="Proteomes" id="UP001620626"/>
    </source>
</evidence>
<dbReference type="InterPro" id="IPR046965">
    <property type="entry name" value="Cyclin_A/B-like"/>
</dbReference>
<feature type="domain" description="Cyclin-like" evidence="7">
    <location>
        <begin position="238"/>
        <end position="324"/>
    </location>
</feature>
<dbReference type="Pfam" id="PF00134">
    <property type="entry name" value="Cyclin_N"/>
    <property type="match status" value="1"/>
</dbReference>
<reference evidence="10 11" key="1">
    <citation type="submission" date="2024-10" db="EMBL/GenBank/DDBJ databases">
        <authorList>
            <person name="Kim D."/>
        </authorList>
    </citation>
    <scope>NUCLEOTIDE SEQUENCE [LARGE SCALE GENOMIC DNA]</scope>
    <source>
        <strain evidence="10">BH-2024</strain>
    </source>
</reference>
<dbReference type="InterPro" id="IPR006671">
    <property type="entry name" value="Cyclin_N"/>
</dbReference>
<keyword evidence="2" id="KW-0132">Cell division</keyword>
<gene>
    <name evidence="10" type="ORF">niasHT_006075</name>
    <name evidence="9" type="ORF">niasHT_032779</name>
</gene>
<dbReference type="EMBL" id="JBICBT010000088">
    <property type="protein sequence ID" value="KAL3123740.1"/>
    <property type="molecule type" value="Genomic_DNA"/>
</dbReference>
<keyword evidence="11" id="KW-1185">Reference proteome</keyword>
<evidence type="ECO:0000313" key="10">
    <source>
        <dbReference type="EMBL" id="KAL3123740.1"/>
    </source>
</evidence>
<dbReference type="FunFam" id="1.10.472.10:FF:000005">
    <property type="entry name" value="G2/mitotic-specific cyclin B"/>
    <property type="match status" value="1"/>
</dbReference>
<dbReference type="Proteomes" id="UP001620626">
    <property type="component" value="Unassembled WGS sequence"/>
</dbReference>
<feature type="domain" description="Cyclin C-terminal" evidence="8">
    <location>
        <begin position="333"/>
        <end position="451"/>
    </location>
</feature>
<feature type="region of interest" description="Disordered" evidence="6">
    <location>
        <begin position="140"/>
        <end position="178"/>
    </location>
</feature>
<dbReference type="SMART" id="SM00385">
    <property type="entry name" value="CYCLIN"/>
    <property type="match status" value="2"/>
</dbReference>
<evidence type="ECO:0000256" key="1">
    <source>
        <dbReference type="ARBA" id="ARBA00006955"/>
    </source>
</evidence>
<feature type="compositionally biased region" description="Low complexity" evidence="6">
    <location>
        <begin position="37"/>
        <end position="46"/>
    </location>
</feature>
<dbReference type="InterPro" id="IPR039361">
    <property type="entry name" value="Cyclin"/>
</dbReference>